<name>A0A2U9AX64_SCOMX</name>
<dbReference type="AlphaFoldDB" id="A0A2U9AX64"/>
<evidence type="ECO:0000313" key="3">
    <source>
        <dbReference type="Proteomes" id="UP000246464"/>
    </source>
</evidence>
<reference evidence="2 3" key="1">
    <citation type="submission" date="2017-12" db="EMBL/GenBank/DDBJ databases">
        <title>Integrating genomic resources of turbot (Scophthalmus maximus) in depth evaluation of genetic and physical mapping variation across individuals.</title>
        <authorList>
            <person name="Martinez P."/>
        </authorList>
    </citation>
    <scope>NUCLEOTIDE SEQUENCE [LARGE SCALE GENOMIC DNA]</scope>
</reference>
<protein>
    <submittedName>
        <fullName evidence="2">Uncharacterized protein</fullName>
    </submittedName>
</protein>
<proteinExistence type="predicted"/>
<keyword evidence="3" id="KW-1185">Reference proteome</keyword>
<feature type="region of interest" description="Disordered" evidence="1">
    <location>
        <begin position="25"/>
        <end position="48"/>
    </location>
</feature>
<evidence type="ECO:0000313" key="2">
    <source>
        <dbReference type="EMBL" id="AWO96165.1"/>
    </source>
</evidence>
<accession>A0A2U9AX64</accession>
<evidence type="ECO:0000256" key="1">
    <source>
        <dbReference type="SAM" id="MobiDB-lite"/>
    </source>
</evidence>
<sequence>MTKNGAAHTHSSGPCACKEHPKQGFASEGSFAPPQPCPPPEEARLPGSGVVGLADSMLRLITPLILGLPVCLQGENSGVNPPHRTPSAPTPTLLLSLYLLSPSSSILFIPLSLCCQRH</sequence>
<dbReference type="EMBL" id="CP026243">
    <property type="protein sequence ID" value="AWO96165.1"/>
    <property type="molecule type" value="Genomic_DNA"/>
</dbReference>
<gene>
    <name evidence="2" type="ORF">SMAX5B_002545</name>
</gene>
<organism evidence="2 3">
    <name type="scientific">Scophthalmus maximus</name>
    <name type="common">Turbot</name>
    <name type="synonym">Psetta maxima</name>
    <dbReference type="NCBI Taxonomy" id="52904"/>
    <lineage>
        <taxon>Eukaryota</taxon>
        <taxon>Metazoa</taxon>
        <taxon>Chordata</taxon>
        <taxon>Craniata</taxon>
        <taxon>Vertebrata</taxon>
        <taxon>Euteleostomi</taxon>
        <taxon>Actinopterygii</taxon>
        <taxon>Neopterygii</taxon>
        <taxon>Teleostei</taxon>
        <taxon>Neoteleostei</taxon>
        <taxon>Acanthomorphata</taxon>
        <taxon>Carangaria</taxon>
        <taxon>Pleuronectiformes</taxon>
        <taxon>Pleuronectoidei</taxon>
        <taxon>Scophthalmidae</taxon>
        <taxon>Scophthalmus</taxon>
    </lineage>
</organism>
<dbReference type="Proteomes" id="UP000246464">
    <property type="component" value="Chromosome 1"/>
</dbReference>